<dbReference type="EMBL" id="UOEY01000133">
    <property type="protein sequence ID" value="VAW41689.1"/>
    <property type="molecule type" value="Genomic_DNA"/>
</dbReference>
<gene>
    <name evidence="1" type="ORF">MNBD_DELTA04-593</name>
</gene>
<accession>A0A3B0VXP4</accession>
<evidence type="ECO:0000313" key="1">
    <source>
        <dbReference type="EMBL" id="VAW41689.1"/>
    </source>
</evidence>
<proteinExistence type="predicted"/>
<name>A0A3B0VXP4_9ZZZZ</name>
<organism evidence="1">
    <name type="scientific">hydrothermal vent metagenome</name>
    <dbReference type="NCBI Taxonomy" id="652676"/>
    <lineage>
        <taxon>unclassified sequences</taxon>
        <taxon>metagenomes</taxon>
        <taxon>ecological metagenomes</taxon>
    </lineage>
</organism>
<dbReference type="AlphaFoldDB" id="A0A3B0VXP4"/>
<reference evidence="1" key="1">
    <citation type="submission" date="2018-06" db="EMBL/GenBank/DDBJ databases">
        <authorList>
            <person name="Zhirakovskaya E."/>
        </authorList>
    </citation>
    <scope>NUCLEOTIDE SEQUENCE</scope>
</reference>
<sequence length="64" mass="7417">MNSKVYHINRGFECNVCSLPAYPLSRYNLTMFQQFRLTKLILTVYISPPLSVCNSAYLKPDAER</sequence>
<protein>
    <submittedName>
        <fullName evidence="1">Uncharacterized protein</fullName>
    </submittedName>
</protein>